<dbReference type="EMBL" id="DVFZ01000103">
    <property type="protein sequence ID" value="HIQ83592.1"/>
    <property type="molecule type" value="Genomic_DNA"/>
</dbReference>
<proteinExistence type="predicted"/>
<accession>A0A9D0ZN51</accession>
<reference evidence="1" key="1">
    <citation type="submission" date="2020-10" db="EMBL/GenBank/DDBJ databases">
        <authorList>
            <person name="Gilroy R."/>
        </authorList>
    </citation>
    <scope>NUCLEOTIDE SEQUENCE</scope>
    <source>
        <strain evidence="1">ChiSjej6B24-2974</strain>
    </source>
</reference>
<reference evidence="1" key="2">
    <citation type="journal article" date="2021" name="PeerJ">
        <title>Extensive microbial diversity within the chicken gut microbiome revealed by metagenomics and culture.</title>
        <authorList>
            <person name="Gilroy R."/>
            <person name="Ravi A."/>
            <person name="Getino M."/>
            <person name="Pursley I."/>
            <person name="Horton D.L."/>
            <person name="Alikhan N.F."/>
            <person name="Baker D."/>
            <person name="Gharbi K."/>
            <person name="Hall N."/>
            <person name="Watson M."/>
            <person name="Adriaenssens E.M."/>
            <person name="Foster-Nyarko E."/>
            <person name="Jarju S."/>
            <person name="Secka A."/>
            <person name="Antonio M."/>
            <person name="Oren A."/>
            <person name="Chaudhuri R.R."/>
            <person name="La Ragione R."/>
            <person name="Hildebrand F."/>
            <person name="Pallen M.J."/>
        </authorList>
    </citation>
    <scope>NUCLEOTIDE SEQUENCE</scope>
    <source>
        <strain evidence="1">ChiSjej6B24-2974</strain>
    </source>
</reference>
<comment type="caution">
    <text evidence="1">The sequence shown here is derived from an EMBL/GenBank/DDBJ whole genome shotgun (WGS) entry which is preliminary data.</text>
</comment>
<sequence length="109" mass="12757">MHTCEPVYRRKYKTKWDMANVLGFLSRKNIYDLWEYRFECIEGQYYLTILSKRIGDGHYKITLCAMSDNTTVFEVSGNSFLGAVYDTDMDKFFAQKLDASPLKDDVPKV</sequence>
<protein>
    <submittedName>
        <fullName evidence="1">Uncharacterized protein</fullName>
    </submittedName>
</protein>
<name>A0A9D0ZN51_9FIRM</name>
<organism evidence="1 2">
    <name type="scientific">Candidatus Pullichristensenella stercorigallinarum</name>
    <dbReference type="NCBI Taxonomy" id="2840909"/>
    <lineage>
        <taxon>Bacteria</taxon>
        <taxon>Bacillati</taxon>
        <taxon>Bacillota</taxon>
        <taxon>Clostridia</taxon>
        <taxon>Candidatus Pullichristensenella</taxon>
    </lineage>
</organism>
<evidence type="ECO:0000313" key="1">
    <source>
        <dbReference type="EMBL" id="HIQ83592.1"/>
    </source>
</evidence>
<evidence type="ECO:0000313" key="2">
    <source>
        <dbReference type="Proteomes" id="UP000824260"/>
    </source>
</evidence>
<gene>
    <name evidence="1" type="ORF">IAA52_10890</name>
</gene>
<dbReference type="Proteomes" id="UP000824260">
    <property type="component" value="Unassembled WGS sequence"/>
</dbReference>
<dbReference type="AlphaFoldDB" id="A0A9D0ZN51"/>